<evidence type="ECO:0000313" key="3">
    <source>
        <dbReference type="Proteomes" id="UP001595772"/>
    </source>
</evidence>
<dbReference type="InterPro" id="IPR010718">
    <property type="entry name" value="DUF1294"/>
</dbReference>
<protein>
    <submittedName>
        <fullName evidence="2">DUF1294 domain-containing protein</fullName>
    </submittedName>
</protein>
<dbReference type="Proteomes" id="UP001595772">
    <property type="component" value="Unassembled WGS sequence"/>
</dbReference>
<evidence type="ECO:0000313" key="2">
    <source>
        <dbReference type="EMBL" id="MFC4022580.1"/>
    </source>
</evidence>
<feature type="transmembrane region" description="Helical" evidence="1">
    <location>
        <begin position="6"/>
        <end position="24"/>
    </location>
</feature>
<dbReference type="Pfam" id="PF06961">
    <property type="entry name" value="DUF1294"/>
    <property type="match status" value="1"/>
</dbReference>
<evidence type="ECO:0000256" key="1">
    <source>
        <dbReference type="SAM" id="Phobius"/>
    </source>
</evidence>
<feature type="transmembrane region" description="Helical" evidence="1">
    <location>
        <begin position="36"/>
        <end position="57"/>
    </location>
</feature>
<sequence length="92" mass="10655">MEDFSSILLYFIGVNMAGFILMYIDKQKAIKQKYRIPERTFWGLAVLGSAIGTYIGMNLFRHKTKHRSFIIGMPILIVINLALITYILFFMS</sequence>
<accession>A0ABV8GRS7</accession>
<keyword evidence="1" id="KW-0472">Membrane</keyword>
<dbReference type="RefSeq" id="WP_379495085.1">
    <property type="nucleotide sequence ID" value="NZ_JBHSAO010000001.1"/>
</dbReference>
<keyword evidence="1" id="KW-0812">Transmembrane</keyword>
<organism evidence="2 3">
    <name type="scientific">Oceanobacillus longus</name>
    <dbReference type="NCBI Taxonomy" id="930120"/>
    <lineage>
        <taxon>Bacteria</taxon>
        <taxon>Bacillati</taxon>
        <taxon>Bacillota</taxon>
        <taxon>Bacilli</taxon>
        <taxon>Bacillales</taxon>
        <taxon>Bacillaceae</taxon>
        <taxon>Oceanobacillus</taxon>
    </lineage>
</organism>
<dbReference type="InterPro" id="IPR012156">
    <property type="entry name" value="Cold_shock_CspA"/>
</dbReference>
<dbReference type="EMBL" id="JBHSAO010000001">
    <property type="protein sequence ID" value="MFC4022580.1"/>
    <property type="molecule type" value="Genomic_DNA"/>
</dbReference>
<dbReference type="PIRSF" id="PIRSF002599">
    <property type="entry name" value="Cold_shock_A"/>
    <property type="match status" value="1"/>
</dbReference>
<keyword evidence="3" id="KW-1185">Reference proteome</keyword>
<proteinExistence type="predicted"/>
<name>A0ABV8GRS7_9BACI</name>
<gene>
    <name evidence="2" type="ORF">ACFOUV_01950</name>
</gene>
<keyword evidence="1" id="KW-1133">Transmembrane helix</keyword>
<comment type="caution">
    <text evidence="2">The sequence shown here is derived from an EMBL/GenBank/DDBJ whole genome shotgun (WGS) entry which is preliminary data.</text>
</comment>
<feature type="transmembrane region" description="Helical" evidence="1">
    <location>
        <begin position="69"/>
        <end position="91"/>
    </location>
</feature>
<reference evidence="3" key="1">
    <citation type="journal article" date="2019" name="Int. J. Syst. Evol. Microbiol.">
        <title>The Global Catalogue of Microorganisms (GCM) 10K type strain sequencing project: providing services to taxonomists for standard genome sequencing and annotation.</title>
        <authorList>
            <consortium name="The Broad Institute Genomics Platform"/>
            <consortium name="The Broad Institute Genome Sequencing Center for Infectious Disease"/>
            <person name="Wu L."/>
            <person name="Ma J."/>
        </authorList>
    </citation>
    <scope>NUCLEOTIDE SEQUENCE [LARGE SCALE GENOMIC DNA]</scope>
    <source>
        <strain evidence="3">IBRC-M 10703</strain>
    </source>
</reference>